<dbReference type="Pfam" id="PF26337">
    <property type="entry name" value="Gtf3_C"/>
    <property type="match status" value="1"/>
</dbReference>
<feature type="domain" description="Glucosyltransferase 3-like C-terminal" evidence="1">
    <location>
        <begin position="1"/>
        <end position="67"/>
    </location>
</feature>
<gene>
    <name evidence="2" type="ORF">PZH42_31250</name>
</gene>
<proteinExistence type="predicted"/>
<dbReference type="Proteomes" id="UP001221924">
    <property type="component" value="Unassembled WGS sequence"/>
</dbReference>
<reference evidence="2" key="1">
    <citation type="submission" date="2023-03" db="EMBL/GenBank/DDBJ databases">
        <title>DFI Biobank Strains.</title>
        <authorList>
            <person name="Mostad J."/>
            <person name="Paddock L."/>
            <person name="Medina S."/>
            <person name="Waligurski E."/>
            <person name="Barat B."/>
            <person name="Smith R."/>
            <person name="Burgo V."/>
            <person name="Metcalfe C."/>
            <person name="Woodson C."/>
            <person name="Sundararajan A."/>
            <person name="Ramaswamy R."/>
            <person name="Lin H."/>
            <person name="Pamer E.G."/>
        </authorList>
    </citation>
    <scope>NUCLEOTIDE SEQUENCE</scope>
    <source>
        <strain evidence="2">DFI.9.5</strain>
    </source>
</reference>
<evidence type="ECO:0000313" key="2">
    <source>
        <dbReference type="EMBL" id="MDE8698383.1"/>
    </source>
</evidence>
<evidence type="ECO:0000313" key="3">
    <source>
        <dbReference type="Proteomes" id="UP001221924"/>
    </source>
</evidence>
<evidence type="ECO:0000259" key="1">
    <source>
        <dbReference type="Pfam" id="PF26337"/>
    </source>
</evidence>
<protein>
    <submittedName>
        <fullName evidence="2">Galactofuranosyltransferase</fullName>
    </submittedName>
</protein>
<name>A0AAX4Y313_9BACE</name>
<feature type="non-terminal residue" evidence="2">
    <location>
        <position position="1"/>
    </location>
</feature>
<accession>A0AAX4Y313</accession>
<dbReference type="AlphaFoldDB" id="A0AAX4Y313"/>
<dbReference type="EMBL" id="JARFID010001142">
    <property type="protein sequence ID" value="MDE8698383.1"/>
    <property type="molecule type" value="Genomic_DNA"/>
</dbReference>
<dbReference type="InterPro" id="IPR058592">
    <property type="entry name" value="Gtf3_C"/>
</dbReference>
<comment type="caution">
    <text evidence="2">The sequence shown here is derived from an EMBL/GenBank/DDBJ whole genome shotgun (WGS) entry which is preliminary data.</text>
</comment>
<organism evidence="2 3">
    <name type="scientific">Bacteroides cellulosilyticus</name>
    <dbReference type="NCBI Taxonomy" id="246787"/>
    <lineage>
        <taxon>Bacteria</taxon>
        <taxon>Pseudomonadati</taxon>
        <taxon>Bacteroidota</taxon>
        <taxon>Bacteroidia</taxon>
        <taxon>Bacteroidales</taxon>
        <taxon>Bacteroidaceae</taxon>
        <taxon>Bacteroides</taxon>
    </lineage>
</organism>
<dbReference type="Gene3D" id="3.40.50.2000">
    <property type="entry name" value="Glycogen Phosphorylase B"/>
    <property type="match status" value="1"/>
</dbReference>
<sequence>IIIWKEAALASFVAENKIGVCIDSLEEIDSILSSISTESYDEMVRNIKEINKKIASGYYFKRAVENAESLLQLT</sequence>